<gene>
    <name evidence="2" type="ORF">ACFOLH_09425</name>
</gene>
<evidence type="ECO:0000313" key="3">
    <source>
        <dbReference type="Proteomes" id="UP001595685"/>
    </source>
</evidence>
<sequence>MPDRSLAFDLHALTARLDRAADRMLQASAGLSYRRFLALVLVGEGAPTQKALAERLGVTEPSTSRMVGVLHEAGLLDVSPDPAGGNRRRLSLTPAGKEQVEACATLLEGGLVGLVSASGVDYERYAQDTRDLVRTFDSAPSPDPEVLP</sequence>
<organism evidence="2 3">
    <name type="scientific">Aquipuribacter hungaricus</name>
    <dbReference type="NCBI Taxonomy" id="545624"/>
    <lineage>
        <taxon>Bacteria</taxon>
        <taxon>Bacillati</taxon>
        <taxon>Actinomycetota</taxon>
        <taxon>Actinomycetes</taxon>
        <taxon>Micrococcales</taxon>
        <taxon>Intrasporangiaceae</taxon>
        <taxon>Aquipuribacter</taxon>
    </lineage>
</organism>
<dbReference type="SUPFAM" id="SSF46785">
    <property type="entry name" value="Winged helix' DNA-binding domain"/>
    <property type="match status" value="1"/>
</dbReference>
<reference evidence="3" key="1">
    <citation type="journal article" date="2019" name="Int. J. Syst. Evol. Microbiol.">
        <title>The Global Catalogue of Microorganisms (GCM) 10K type strain sequencing project: providing services to taxonomists for standard genome sequencing and annotation.</title>
        <authorList>
            <consortium name="The Broad Institute Genomics Platform"/>
            <consortium name="The Broad Institute Genome Sequencing Center for Infectious Disease"/>
            <person name="Wu L."/>
            <person name="Ma J."/>
        </authorList>
    </citation>
    <scope>NUCLEOTIDE SEQUENCE [LARGE SCALE GENOMIC DNA]</scope>
    <source>
        <strain evidence="3">NCAIM B.02333</strain>
    </source>
</reference>
<dbReference type="EMBL" id="JBHRWW010000005">
    <property type="protein sequence ID" value="MFC3688558.1"/>
    <property type="molecule type" value="Genomic_DNA"/>
</dbReference>
<proteinExistence type="predicted"/>
<dbReference type="InterPro" id="IPR039422">
    <property type="entry name" value="MarR/SlyA-like"/>
</dbReference>
<dbReference type="InterPro" id="IPR036390">
    <property type="entry name" value="WH_DNA-bd_sf"/>
</dbReference>
<protein>
    <submittedName>
        <fullName evidence="2">MarR family winged helix-turn-helix transcriptional regulator</fullName>
    </submittedName>
</protein>
<name>A0ABV7WJ33_9MICO</name>
<accession>A0ABV7WJ33</accession>
<dbReference type="Pfam" id="PF12802">
    <property type="entry name" value="MarR_2"/>
    <property type="match status" value="1"/>
</dbReference>
<dbReference type="Gene3D" id="1.10.10.10">
    <property type="entry name" value="Winged helix-like DNA-binding domain superfamily/Winged helix DNA-binding domain"/>
    <property type="match status" value="1"/>
</dbReference>
<dbReference type="PANTHER" id="PTHR33164">
    <property type="entry name" value="TRANSCRIPTIONAL REGULATOR, MARR FAMILY"/>
    <property type="match status" value="1"/>
</dbReference>
<evidence type="ECO:0000313" key="2">
    <source>
        <dbReference type="EMBL" id="MFC3688558.1"/>
    </source>
</evidence>
<comment type="caution">
    <text evidence="2">The sequence shown here is derived from an EMBL/GenBank/DDBJ whole genome shotgun (WGS) entry which is preliminary data.</text>
</comment>
<dbReference type="InterPro" id="IPR036388">
    <property type="entry name" value="WH-like_DNA-bd_sf"/>
</dbReference>
<feature type="domain" description="HTH marR-type" evidence="1">
    <location>
        <begin position="23"/>
        <end position="124"/>
    </location>
</feature>
<dbReference type="RefSeq" id="WP_340288969.1">
    <property type="nucleotide sequence ID" value="NZ_JBBEOI010000004.1"/>
</dbReference>
<dbReference type="SMART" id="SM00347">
    <property type="entry name" value="HTH_MARR"/>
    <property type="match status" value="1"/>
</dbReference>
<dbReference type="PANTHER" id="PTHR33164:SF43">
    <property type="entry name" value="HTH-TYPE TRANSCRIPTIONAL REPRESSOR YETL"/>
    <property type="match status" value="1"/>
</dbReference>
<keyword evidence="3" id="KW-1185">Reference proteome</keyword>
<dbReference type="Proteomes" id="UP001595685">
    <property type="component" value="Unassembled WGS sequence"/>
</dbReference>
<dbReference type="InterPro" id="IPR000835">
    <property type="entry name" value="HTH_MarR-typ"/>
</dbReference>
<evidence type="ECO:0000259" key="1">
    <source>
        <dbReference type="SMART" id="SM00347"/>
    </source>
</evidence>